<sequence length="1829" mass="194291">MADDLTQRRKELLRQRLAAGGLAGSGTDTLIAARPDGATSPLAAAQRRLWFVSHRDSADTSLNVGVAYRLAGPLDEERLRAAFTAVVARHEILRTTYESDDDGEPRARHHAAATLAWRTDDIGDLTGTRRDRRLTVLARREFGTPFDLTTQPPIRLLLIASGTDEHILLLTVHHICWDDESWPILFDEVNRAYNAEDGVADAGGSTPLPRQYVDLPDTDAATVAADLDYWRTQLTPLPEPVGLPARRADASGRRQSALLTRPLPDTMRDRVDELARTGAVSPFTVYAAALDALIHRLTGATDFTIAVPVTQRPAQAAPLIGYFGNTLLMRTRLAGHDNFDRLISLAGQRLTDGLAHQSAPIDAVVGALNPQRAPGADGLEQLVEISLSARGDAQGFALRGVAAEPLVELSTPNGQLPLEFSIVTGEQASLEIEYDTERFGDVLASDIADGYLNLLEHMLGNPLAPIRDHELLAPAARERVLAASTGHRAPVASSTVVDLFAAAVAARPEHDAVVSDDVTLSYRALDERSNRLAHWLIRSGAGPDDVIGLRLGASVGFVVAALAVLKSGAAYLPIDPDYPADRTEFLISDAAPRLVLDAAALAAAEEEVSSNTEYASAASAPTDAERRSPLHPSNLAYVIYTSGSTGAPKGVAVSHDAIADHLIGFGAGEVIGAEDRLVQTSSVSFDASMFEIFCTLAVGATLVVPKPGAVHDIAYMAELLVRRRVTVMHMVPTLLSTLLMVPEVKQWTMLRTVPVGGEAFSGEVADAFTTNFDAALSNNYGPTEAVVAATHHPITTPQGNTVVPIGTPNTNVAAYLLDPGLRLVPDGVVGEIYLGGTQLARGYLGRPMLTATRFVADPFTPGARLYRTGDLARRNPDGDLEFVGRADEQVKVRGFRIELGEVEAGLTHHPDVAHALVLVDSDDSGARLIAYVIPAAHAGSAIDLDAVLADARTRLPDYMVPSAVAVIDEVPLTTHGKLDRDALPIITVRPRDDREPQTPTEKRIAAVYAELFGRDDISAGASFFDLGGHSLLAARLVTTLTTEFGIDVDVRLPLDNPTVAGLAAAVNAAVRDEFGIDLDDLGDIDDLGELDALDDGAVGLDDSTGVDTSVPAAPSVSMPAPPNATASTRPPLRHVDVPDPVPLSFSQLAMWFQHRFEGPGAAGNIPLALRLDGPIDVAALRAALDDVVACHSALRTTFVERDGLPTARVADSVSLDVPVVDVDGPDTLTAQLAQTREHLFDLAEGPLLNVSLLRENDTRHTLSLVVHHMVIDHWSTDVLIDDLIAAYRARVAGMAPALPTPELTYTDYALWQHRVFPVGVDRADVHATDASGAAKSDSAADPDSAAEFGRRQIEHWRAVLDGQPDEITVAADRPRPPALGKAGVLADLTVSPETHRRLRRTADDCGATEFMMITAALTALWSRLGGGDDITIGTPVAGRVDVGTERLVGLFANMVALRSRTDGAPTVRQLIRRCRDTVLDAFAHQDVPIERLVEALNPRRTRSRNPLFQSMIHFRDRDQNITGRPLDDADATIALLPVEQDTSFLDLNVILTVSADGGLDGRIVGSADLYDQSTIDGIAAALGAMLTAFAADADTPVEAIVLPPLPGVITPDMHAEDPAELAAIITRDRPHRVHATPRTLAALQHTGSTDLGSVREWVATESGAGAALGETLSALAPGSRFTDPFDSTPAPMVMAMTATAGGGAQTPTEERLIVILSDLLGVDGLGRDDNFFAVGGDSVISIQWSARAAAEGLPLAPQQIFDHYSIAELAAAVDEEQARSSAQDPGADQAGSDSAARHADDQADAAPMSASGLSDDMLSSLGAAWKSQQ</sequence>
<feature type="region of interest" description="Disordered" evidence="4">
    <location>
        <begin position="1103"/>
        <end position="1133"/>
    </location>
</feature>
<dbReference type="InterPro" id="IPR020845">
    <property type="entry name" value="AMP-binding_CS"/>
</dbReference>
<dbReference type="Gene3D" id="3.40.50.980">
    <property type="match status" value="2"/>
</dbReference>
<evidence type="ECO:0000256" key="4">
    <source>
        <dbReference type="SAM" id="MobiDB-lite"/>
    </source>
</evidence>
<dbReference type="Gene3D" id="3.30.559.10">
    <property type="entry name" value="Chloramphenicol acetyltransferase-like domain"/>
    <property type="match status" value="2"/>
</dbReference>
<reference evidence="6" key="1">
    <citation type="submission" date="2022-10" db="EMBL/GenBank/DDBJ databases">
        <title>WGS of marine actinomycetes from Thailand.</title>
        <authorList>
            <person name="Thawai C."/>
        </authorList>
    </citation>
    <scope>NUCLEOTIDE SEQUENCE</scope>
    <source>
        <strain evidence="6">SW21</strain>
    </source>
</reference>
<comment type="caution">
    <text evidence="6">The sequence shown here is derived from an EMBL/GenBank/DDBJ whole genome shotgun (WGS) entry which is preliminary data.</text>
</comment>
<dbReference type="GO" id="GO:0005737">
    <property type="term" value="C:cytoplasm"/>
    <property type="evidence" value="ECO:0007669"/>
    <property type="project" value="TreeGrafter"/>
</dbReference>
<dbReference type="GO" id="GO:0008610">
    <property type="term" value="P:lipid biosynthetic process"/>
    <property type="evidence" value="ECO:0007669"/>
    <property type="project" value="UniProtKB-ARBA"/>
</dbReference>
<dbReference type="Gene3D" id="2.30.38.10">
    <property type="entry name" value="Luciferase, Domain 3"/>
    <property type="match status" value="1"/>
</dbReference>
<feature type="domain" description="Carrier" evidence="5">
    <location>
        <begin position="1703"/>
        <end position="1777"/>
    </location>
</feature>
<keyword evidence="7" id="KW-1185">Reference proteome</keyword>
<dbReference type="InterPro" id="IPR023213">
    <property type="entry name" value="CAT-like_dom_sf"/>
</dbReference>
<name>A0A9X3D2J7_9ACTN</name>
<dbReference type="Pfam" id="PF00501">
    <property type="entry name" value="AMP-binding"/>
    <property type="match status" value="1"/>
</dbReference>
<protein>
    <submittedName>
        <fullName evidence="6">Amino acid adenylation domain-containing protein</fullName>
    </submittedName>
</protein>
<dbReference type="PROSITE" id="PS00012">
    <property type="entry name" value="PHOSPHOPANTETHEINE"/>
    <property type="match status" value="2"/>
</dbReference>
<dbReference type="Gene3D" id="3.30.559.30">
    <property type="entry name" value="Nonribosomal peptide synthetase, condensation domain"/>
    <property type="match status" value="2"/>
</dbReference>
<dbReference type="CDD" id="cd19531">
    <property type="entry name" value="LCL_NRPS-like"/>
    <property type="match status" value="1"/>
</dbReference>
<dbReference type="NCBIfam" id="TIGR01733">
    <property type="entry name" value="AA-adenyl-dom"/>
    <property type="match status" value="1"/>
</dbReference>
<feature type="domain" description="Carrier" evidence="5">
    <location>
        <begin position="995"/>
        <end position="1070"/>
    </location>
</feature>
<dbReference type="InterPro" id="IPR009081">
    <property type="entry name" value="PP-bd_ACP"/>
</dbReference>
<dbReference type="InterPro" id="IPR000873">
    <property type="entry name" value="AMP-dep_synth/lig_dom"/>
</dbReference>
<evidence type="ECO:0000259" key="5">
    <source>
        <dbReference type="PROSITE" id="PS50075"/>
    </source>
</evidence>
<dbReference type="Proteomes" id="UP001143347">
    <property type="component" value="Unassembled WGS sequence"/>
</dbReference>
<dbReference type="FunFam" id="3.40.50.12780:FF:000012">
    <property type="entry name" value="Non-ribosomal peptide synthetase"/>
    <property type="match status" value="1"/>
</dbReference>
<keyword evidence="3" id="KW-0597">Phosphoprotein</keyword>
<dbReference type="RefSeq" id="WP_266060850.1">
    <property type="nucleotide sequence ID" value="NZ_JAPKFM010000004.1"/>
</dbReference>
<dbReference type="CDD" id="cd05930">
    <property type="entry name" value="A_NRPS"/>
    <property type="match status" value="1"/>
</dbReference>
<evidence type="ECO:0000313" key="6">
    <source>
        <dbReference type="EMBL" id="MCX2963768.1"/>
    </source>
</evidence>
<dbReference type="InterPro" id="IPR020806">
    <property type="entry name" value="PKS_PP-bd"/>
</dbReference>
<evidence type="ECO:0000256" key="3">
    <source>
        <dbReference type="ARBA" id="ARBA00022553"/>
    </source>
</evidence>
<dbReference type="SUPFAM" id="SSF52777">
    <property type="entry name" value="CoA-dependent acyltransferases"/>
    <property type="match status" value="4"/>
</dbReference>
<evidence type="ECO:0000256" key="2">
    <source>
        <dbReference type="ARBA" id="ARBA00022450"/>
    </source>
</evidence>
<dbReference type="GO" id="GO:0003824">
    <property type="term" value="F:catalytic activity"/>
    <property type="evidence" value="ECO:0007669"/>
    <property type="project" value="InterPro"/>
</dbReference>
<dbReference type="SMART" id="SM01294">
    <property type="entry name" value="PKS_PP_betabranch"/>
    <property type="match status" value="1"/>
</dbReference>
<feature type="compositionally biased region" description="Low complexity" evidence="4">
    <location>
        <begin position="1804"/>
        <end position="1814"/>
    </location>
</feature>
<dbReference type="GO" id="GO:0031177">
    <property type="term" value="F:phosphopantetheine binding"/>
    <property type="evidence" value="ECO:0007669"/>
    <property type="project" value="InterPro"/>
</dbReference>
<gene>
    <name evidence="6" type="ORF">OSB52_06630</name>
</gene>
<accession>A0A9X3D2J7</accession>
<feature type="region of interest" description="Disordered" evidence="4">
    <location>
        <begin position="1775"/>
        <end position="1814"/>
    </location>
</feature>
<dbReference type="SMART" id="SM00823">
    <property type="entry name" value="PKS_PP"/>
    <property type="match status" value="2"/>
</dbReference>
<evidence type="ECO:0000313" key="7">
    <source>
        <dbReference type="Proteomes" id="UP001143347"/>
    </source>
</evidence>
<dbReference type="Gene3D" id="1.10.1200.10">
    <property type="entry name" value="ACP-like"/>
    <property type="match status" value="2"/>
</dbReference>
<dbReference type="Pfam" id="PF13193">
    <property type="entry name" value="AMP-binding_C"/>
    <property type="match status" value="1"/>
</dbReference>
<dbReference type="InterPro" id="IPR025110">
    <property type="entry name" value="AMP-bd_C"/>
</dbReference>
<dbReference type="FunFam" id="2.30.38.10:FF:000001">
    <property type="entry name" value="Non-ribosomal peptide synthetase PvdI"/>
    <property type="match status" value="1"/>
</dbReference>
<feature type="compositionally biased region" description="Low complexity" evidence="4">
    <location>
        <begin position="1109"/>
        <end position="1118"/>
    </location>
</feature>
<dbReference type="EMBL" id="JAPKFM010000004">
    <property type="protein sequence ID" value="MCX2963768.1"/>
    <property type="molecule type" value="Genomic_DNA"/>
</dbReference>
<evidence type="ECO:0000256" key="1">
    <source>
        <dbReference type="ARBA" id="ARBA00001957"/>
    </source>
</evidence>
<dbReference type="PROSITE" id="PS00455">
    <property type="entry name" value="AMP_BINDING"/>
    <property type="match status" value="1"/>
</dbReference>
<dbReference type="PANTHER" id="PTHR45527">
    <property type="entry name" value="NONRIBOSOMAL PEPTIDE SYNTHETASE"/>
    <property type="match status" value="1"/>
</dbReference>
<dbReference type="SUPFAM" id="SSF56801">
    <property type="entry name" value="Acetyl-CoA synthetase-like"/>
    <property type="match status" value="1"/>
</dbReference>
<dbReference type="PROSITE" id="PS50075">
    <property type="entry name" value="CARRIER"/>
    <property type="match status" value="2"/>
</dbReference>
<dbReference type="PANTHER" id="PTHR45527:SF1">
    <property type="entry name" value="FATTY ACID SYNTHASE"/>
    <property type="match status" value="1"/>
</dbReference>
<dbReference type="SUPFAM" id="SSF47336">
    <property type="entry name" value="ACP-like"/>
    <property type="match status" value="2"/>
</dbReference>
<dbReference type="InterPro" id="IPR010071">
    <property type="entry name" value="AA_adenyl_dom"/>
</dbReference>
<dbReference type="FunFam" id="3.40.50.980:FF:000001">
    <property type="entry name" value="Non-ribosomal peptide synthetase"/>
    <property type="match status" value="1"/>
</dbReference>
<dbReference type="InterPro" id="IPR001242">
    <property type="entry name" value="Condensation_dom"/>
</dbReference>
<dbReference type="InterPro" id="IPR045851">
    <property type="entry name" value="AMP-bd_C_sf"/>
</dbReference>
<dbReference type="InterPro" id="IPR036736">
    <property type="entry name" value="ACP-like_sf"/>
</dbReference>
<dbReference type="Gene3D" id="3.30.300.30">
    <property type="match status" value="1"/>
</dbReference>
<dbReference type="GO" id="GO:0044550">
    <property type="term" value="P:secondary metabolite biosynthetic process"/>
    <property type="evidence" value="ECO:0007669"/>
    <property type="project" value="TreeGrafter"/>
</dbReference>
<comment type="cofactor">
    <cofactor evidence="1">
        <name>pantetheine 4'-phosphate</name>
        <dbReference type="ChEBI" id="CHEBI:47942"/>
    </cofactor>
</comment>
<organism evidence="6 7">
    <name type="scientific">Gordonia aquimaris</name>
    <dbReference type="NCBI Taxonomy" id="2984863"/>
    <lineage>
        <taxon>Bacteria</taxon>
        <taxon>Bacillati</taxon>
        <taxon>Actinomycetota</taxon>
        <taxon>Actinomycetes</taxon>
        <taxon>Mycobacteriales</taxon>
        <taxon>Gordoniaceae</taxon>
        <taxon>Gordonia</taxon>
    </lineage>
</organism>
<dbReference type="GO" id="GO:0043041">
    <property type="term" value="P:amino acid activation for nonribosomal peptide biosynthetic process"/>
    <property type="evidence" value="ECO:0007669"/>
    <property type="project" value="TreeGrafter"/>
</dbReference>
<dbReference type="InterPro" id="IPR006162">
    <property type="entry name" value="Ppantetheine_attach_site"/>
</dbReference>
<dbReference type="Pfam" id="PF00668">
    <property type="entry name" value="Condensation"/>
    <property type="match status" value="3"/>
</dbReference>
<dbReference type="Pfam" id="PF00550">
    <property type="entry name" value="PP-binding"/>
    <property type="match status" value="2"/>
</dbReference>
<proteinExistence type="predicted"/>
<keyword evidence="2" id="KW-0596">Phosphopantetheine</keyword>